<sequence>MIKRIKKISFFINKIETIFNNFKLNLFINKVFLFKKIYDQNNRLSLILEYLRFFESKKMAIILEF</sequence>
<evidence type="ECO:0000313" key="2">
    <source>
        <dbReference type="Proteomes" id="UP000252477"/>
    </source>
</evidence>
<evidence type="ECO:0000313" key="1">
    <source>
        <dbReference type="EMBL" id="AXE60787.1"/>
    </source>
</evidence>
<proteinExistence type="predicted"/>
<gene>
    <name evidence="1" type="ORF">DA803_01640</name>
</gene>
<reference evidence="1 2" key="1">
    <citation type="submission" date="2018-05" db="EMBL/GenBank/DDBJ databases">
        <title>Annotation of the Mycoplasma phocidae genome.</title>
        <authorList>
            <person name="Brown D.R."/>
            <person name="Kutish G.F."/>
            <person name="Frasca S.Jr."/>
        </authorList>
    </citation>
    <scope>NUCLEOTIDE SEQUENCE [LARGE SCALE GENOMIC DNA]</scope>
    <source>
        <strain evidence="1 2">105</strain>
    </source>
</reference>
<dbReference type="AlphaFoldDB" id="A0A2Z5IQE1"/>
<dbReference type="Proteomes" id="UP000252477">
    <property type="component" value="Chromosome"/>
</dbReference>
<dbReference type="EMBL" id="CP029295">
    <property type="protein sequence ID" value="AXE60787.1"/>
    <property type="molecule type" value="Genomic_DNA"/>
</dbReference>
<accession>A0A2Z5IQE1</accession>
<keyword evidence="2" id="KW-1185">Reference proteome</keyword>
<organism evidence="1 2">
    <name type="scientific">[Mycoplasma] phocae</name>
    <dbReference type="NCBI Taxonomy" id="142651"/>
    <lineage>
        <taxon>Bacteria</taxon>
        <taxon>Bacillati</taxon>
        <taxon>Mycoplasmatota</taxon>
        <taxon>Mycoplasmoidales</taxon>
        <taxon>Metamycoplasmataceae</taxon>
        <taxon>Metamycoplasma</taxon>
    </lineage>
</organism>
<name>A0A2Z5IQE1_9BACT</name>
<dbReference type="KEGG" id="mpho:DA803_01640"/>
<protein>
    <submittedName>
        <fullName evidence="1">Uncharacterized protein</fullName>
    </submittedName>
</protein>